<dbReference type="GO" id="GO:0003755">
    <property type="term" value="F:peptidyl-prolyl cis-trans isomerase activity"/>
    <property type="evidence" value="ECO:0007669"/>
    <property type="project" value="UniProtKB-KW"/>
</dbReference>
<keyword evidence="2" id="KW-0732">Signal</keyword>
<gene>
    <name evidence="11" type="ORF">LX76_01922</name>
</gene>
<evidence type="ECO:0000256" key="3">
    <source>
        <dbReference type="ARBA" id="ARBA00022764"/>
    </source>
</evidence>
<feature type="domain" description="PpiC" evidence="10">
    <location>
        <begin position="174"/>
        <end position="271"/>
    </location>
</feature>
<dbReference type="PROSITE" id="PS50198">
    <property type="entry name" value="PPIC_PPIASE_2"/>
    <property type="match status" value="1"/>
</dbReference>
<keyword evidence="4 9" id="KW-0697">Rotamase</keyword>
<proteinExistence type="predicted"/>
<dbReference type="Gene3D" id="1.10.4030.10">
    <property type="entry name" value="Porin chaperone SurA, peptide-binding domain"/>
    <property type="match status" value="1"/>
</dbReference>
<dbReference type="InterPro" id="IPR050280">
    <property type="entry name" value="OMP_Chaperone_SurA"/>
</dbReference>
<evidence type="ECO:0000313" key="12">
    <source>
        <dbReference type="Proteomes" id="UP000249538"/>
    </source>
</evidence>
<evidence type="ECO:0000259" key="10">
    <source>
        <dbReference type="PROSITE" id="PS50198"/>
    </source>
</evidence>
<evidence type="ECO:0000256" key="1">
    <source>
        <dbReference type="ARBA" id="ARBA00018370"/>
    </source>
</evidence>
<dbReference type="InterPro" id="IPR015391">
    <property type="entry name" value="SurA_N"/>
</dbReference>
<evidence type="ECO:0000256" key="2">
    <source>
        <dbReference type="ARBA" id="ARBA00022729"/>
    </source>
</evidence>
<dbReference type="InterPro" id="IPR046357">
    <property type="entry name" value="PPIase_dom_sf"/>
</dbReference>
<reference evidence="11 12" key="1">
    <citation type="submission" date="2018-06" db="EMBL/GenBank/DDBJ databases">
        <title>Genomic Encyclopedia of Archaeal and Bacterial Type Strains, Phase II (KMG-II): from individual species to whole genera.</title>
        <authorList>
            <person name="Goeker M."/>
        </authorList>
    </citation>
    <scope>NUCLEOTIDE SEQUENCE [LARGE SCALE GENOMIC DNA]</scope>
    <source>
        <strain evidence="11 12">DSM 18774</strain>
    </source>
</reference>
<name>A0A2W7R0D5_9RHOB</name>
<protein>
    <recommendedName>
        <fullName evidence="1">Parvulin-like PPIase</fullName>
    </recommendedName>
    <alternativeName>
        <fullName evidence="7">Peptidyl-prolyl cis-trans isomerase plp</fullName>
    </alternativeName>
    <alternativeName>
        <fullName evidence="8">Rotamase plp</fullName>
    </alternativeName>
</protein>
<dbReference type="InterPro" id="IPR027304">
    <property type="entry name" value="Trigger_fact/SurA_dom_sf"/>
</dbReference>
<evidence type="ECO:0000256" key="6">
    <source>
        <dbReference type="ARBA" id="ARBA00023235"/>
    </source>
</evidence>
<evidence type="ECO:0000256" key="4">
    <source>
        <dbReference type="ARBA" id="ARBA00023110"/>
    </source>
</evidence>
<dbReference type="EMBL" id="QKZS01000005">
    <property type="protein sequence ID" value="PZX54278.1"/>
    <property type="molecule type" value="Genomic_DNA"/>
</dbReference>
<evidence type="ECO:0000256" key="5">
    <source>
        <dbReference type="ARBA" id="ARBA00023186"/>
    </source>
</evidence>
<dbReference type="Pfam" id="PF09312">
    <property type="entry name" value="SurA_N"/>
    <property type="match status" value="1"/>
</dbReference>
<evidence type="ECO:0000313" key="11">
    <source>
        <dbReference type="EMBL" id="PZX54278.1"/>
    </source>
</evidence>
<dbReference type="PANTHER" id="PTHR47637">
    <property type="entry name" value="CHAPERONE SURA"/>
    <property type="match status" value="1"/>
</dbReference>
<dbReference type="Gene3D" id="3.10.50.40">
    <property type="match status" value="1"/>
</dbReference>
<evidence type="ECO:0000256" key="9">
    <source>
        <dbReference type="PROSITE-ProRule" id="PRU00278"/>
    </source>
</evidence>
<dbReference type="InterPro" id="IPR000297">
    <property type="entry name" value="PPIase_PpiC"/>
</dbReference>
<dbReference type="SUPFAM" id="SSF54534">
    <property type="entry name" value="FKBP-like"/>
    <property type="match status" value="1"/>
</dbReference>
<organism evidence="11 12">
    <name type="scientific">Cereibacter changlensis</name>
    <dbReference type="NCBI Taxonomy" id="402884"/>
    <lineage>
        <taxon>Bacteria</taxon>
        <taxon>Pseudomonadati</taxon>
        <taxon>Pseudomonadota</taxon>
        <taxon>Alphaproteobacteria</taxon>
        <taxon>Rhodobacterales</taxon>
        <taxon>Paracoccaceae</taxon>
        <taxon>Cereibacter</taxon>
    </lineage>
</organism>
<keyword evidence="5" id="KW-0143">Chaperone</keyword>
<dbReference type="RefSeq" id="WP_245941395.1">
    <property type="nucleotide sequence ID" value="NZ_QKZS01000005.1"/>
</dbReference>
<dbReference type="PANTHER" id="PTHR47637:SF1">
    <property type="entry name" value="CHAPERONE SURA"/>
    <property type="match status" value="1"/>
</dbReference>
<dbReference type="SUPFAM" id="SSF109998">
    <property type="entry name" value="Triger factor/SurA peptide-binding domain-like"/>
    <property type="match status" value="1"/>
</dbReference>
<dbReference type="Proteomes" id="UP000249538">
    <property type="component" value="Unassembled WGS sequence"/>
</dbReference>
<keyword evidence="3" id="KW-0574">Periplasm</keyword>
<keyword evidence="6 9" id="KW-0413">Isomerase</keyword>
<accession>A0A2W7R0D5</accession>
<sequence length="410" mass="43734">MKTMTLKRLATLTAIGLVLSPVLGPVLGPVAAIAQENLFAPRLIVNDRAITNYELQQRIQFLKLLRAPGDAEEAAMDALIEDRLRLQAAEAEGIEVTEEQLVAGLTEFASRANLSAQEFTKAIGEVGVAPETFRDFVEAGIVWREVVRKRYAGSARPTPAEIDRAIANMNRTAAVRVLLSEIIIPAEPGREAEALAFARQLQSQISSEGGFAAAAREYSASPSGQRGGGIDWLPLANLPPALGPLVLTLSPGQVSDPLPLPNAVAIFQLRAIEETSEPAPNGVEVDYASIALPNDADALQTAARLTAETDSCDDLYTAAKGVPIQRETRAMGQVPQDVGLELARLDPGETSATLVSGAARRFLMLCSRTPVMDPPPSRNDIGQQLLNQKLAGLADGYLADLRANAIIRQP</sequence>
<dbReference type="AlphaFoldDB" id="A0A2W7R0D5"/>
<evidence type="ECO:0000256" key="8">
    <source>
        <dbReference type="ARBA" id="ARBA00031484"/>
    </source>
</evidence>
<dbReference type="Pfam" id="PF00639">
    <property type="entry name" value="Rotamase"/>
    <property type="match status" value="1"/>
</dbReference>
<comment type="caution">
    <text evidence="11">The sequence shown here is derived from an EMBL/GenBank/DDBJ whole genome shotgun (WGS) entry which is preliminary data.</text>
</comment>
<evidence type="ECO:0000256" key="7">
    <source>
        <dbReference type="ARBA" id="ARBA00030642"/>
    </source>
</evidence>